<dbReference type="GO" id="GO:0000981">
    <property type="term" value="F:DNA-binding transcription factor activity, RNA polymerase II-specific"/>
    <property type="evidence" value="ECO:0007669"/>
    <property type="project" value="InterPro"/>
</dbReference>
<evidence type="ECO:0000313" key="5">
    <source>
        <dbReference type="Proteomes" id="UP000054821"/>
    </source>
</evidence>
<reference evidence="4 5" key="1">
    <citation type="journal article" date="2016" name="Genome Announc.">
        <title>Draft Whole-Genome Sequence of Trichoderma gamsii T6085, a Promising Biocontrol Agent of Fusarium Head Blight on Wheat.</title>
        <authorList>
            <person name="Baroncelli R."/>
            <person name="Zapparata A."/>
            <person name="Piaggeschi G."/>
            <person name="Sarrocco S."/>
            <person name="Vannacci G."/>
        </authorList>
    </citation>
    <scope>NUCLEOTIDE SEQUENCE [LARGE SCALE GENOMIC DNA]</scope>
    <source>
        <strain evidence="4 5">T6085</strain>
    </source>
</reference>
<keyword evidence="2" id="KW-0539">Nucleus</keyword>
<dbReference type="Gene3D" id="4.10.240.10">
    <property type="entry name" value="Zn(2)-C6 fungal-type DNA-binding domain"/>
    <property type="match status" value="1"/>
</dbReference>
<dbReference type="PANTHER" id="PTHR37534">
    <property type="entry name" value="TRANSCRIPTIONAL ACTIVATOR PROTEIN UGA3"/>
    <property type="match status" value="1"/>
</dbReference>
<comment type="subcellular location">
    <subcellularLocation>
        <location evidence="1">Nucleus</location>
    </subcellularLocation>
</comment>
<evidence type="ECO:0000256" key="2">
    <source>
        <dbReference type="ARBA" id="ARBA00023242"/>
    </source>
</evidence>
<name>A0A2P4ZB81_9HYPO</name>
<dbReference type="InterPro" id="IPR001138">
    <property type="entry name" value="Zn2Cys6_DnaBD"/>
</dbReference>
<dbReference type="GeneID" id="29980953"/>
<evidence type="ECO:0000259" key="3">
    <source>
        <dbReference type="PROSITE" id="PS50048"/>
    </source>
</evidence>
<dbReference type="RefSeq" id="XP_018665702.1">
    <property type="nucleotide sequence ID" value="XM_018800870.1"/>
</dbReference>
<gene>
    <name evidence="4" type="ORF">TGAM01_v209590</name>
</gene>
<dbReference type="GO" id="GO:0008270">
    <property type="term" value="F:zinc ion binding"/>
    <property type="evidence" value="ECO:0007669"/>
    <property type="project" value="InterPro"/>
</dbReference>
<dbReference type="STRING" id="398673.A0A2P4ZB81"/>
<dbReference type="AlphaFoldDB" id="A0A2P4ZB81"/>
<comment type="caution">
    <text evidence="4">The sequence shown here is derived from an EMBL/GenBank/DDBJ whole genome shotgun (WGS) entry which is preliminary data.</text>
</comment>
<dbReference type="PANTHER" id="PTHR37534:SF20">
    <property type="entry name" value="PRO1A C6 ZINK-FINGER PROTEIN"/>
    <property type="match status" value="1"/>
</dbReference>
<accession>A0A2P4ZB81</accession>
<evidence type="ECO:0000313" key="4">
    <source>
        <dbReference type="EMBL" id="PON21558.1"/>
    </source>
</evidence>
<dbReference type="GO" id="GO:0005634">
    <property type="term" value="C:nucleus"/>
    <property type="evidence" value="ECO:0007669"/>
    <property type="project" value="UniProtKB-SubCell"/>
</dbReference>
<sequence>MARVERRCDGCWTCRLRRKKCDETRPECANCSDLQVACHYGRKPKWFDGGKKQEAMAAQIKSQIKTHAGYRRERRHASAGVAKFAKTAQTREDLNFVNLVPKDDSVSGGLNSHIDATSEATRQNAAVDLSKRNIRDAAPGLSLATKFGRPGPDPDMMFYGEDYDMDFLMKYLDNVFPLIFPFYQTPLLGPGRGWIFSFLSQSKVAFNSVLGISSYFFTVALSEAYSEEEHRQCKAVVWSRLVRQADMCFDMLQQDIQELNNQGEQAKLVDKIRVMESIVQFLTFEVALGRSANWSNHLSPTIALFLDILQNHTDKTSSSKLLDILKEINQRPLYAIEDGFYVWDNRQECFRFFTGLLLFIDVVASTSLERPPQLLEHHPQVLSDRDDGTYSKGEATIRLSNLIGCRNWTIRVVADISALDAWRKEKTRKHVDCKTELIERASHITRMLEDASSRIDVDGAALTAISTAIWTCAARIYLAVVISGWLPLLPEVRSNVAHALQLLQTMAGSSRLRALTWPLCVIGCMAEQTQEQAFRTLFADLDKPTLIGTLDEALRIMESVWRIRGSLKSEVWDIQACLTILGTPALLV</sequence>
<dbReference type="InterPro" id="IPR036864">
    <property type="entry name" value="Zn2-C6_fun-type_DNA-bd_sf"/>
</dbReference>
<dbReference type="Pfam" id="PF11951">
    <property type="entry name" value="Fungal_trans_2"/>
    <property type="match status" value="1"/>
</dbReference>
<dbReference type="Proteomes" id="UP000054821">
    <property type="component" value="Unassembled WGS sequence"/>
</dbReference>
<organism evidence="4 5">
    <name type="scientific">Trichoderma gamsii</name>
    <dbReference type="NCBI Taxonomy" id="398673"/>
    <lineage>
        <taxon>Eukaryota</taxon>
        <taxon>Fungi</taxon>
        <taxon>Dikarya</taxon>
        <taxon>Ascomycota</taxon>
        <taxon>Pezizomycotina</taxon>
        <taxon>Sordariomycetes</taxon>
        <taxon>Hypocreomycetidae</taxon>
        <taxon>Hypocreales</taxon>
        <taxon>Hypocreaceae</taxon>
        <taxon>Trichoderma</taxon>
    </lineage>
</organism>
<proteinExistence type="predicted"/>
<dbReference type="PROSITE" id="PS00463">
    <property type="entry name" value="ZN2_CY6_FUNGAL_1"/>
    <property type="match status" value="1"/>
</dbReference>
<feature type="domain" description="Zn(2)-C6 fungal-type" evidence="3">
    <location>
        <begin position="10"/>
        <end position="40"/>
    </location>
</feature>
<dbReference type="PROSITE" id="PS50048">
    <property type="entry name" value="ZN2_CY6_FUNGAL_2"/>
    <property type="match status" value="1"/>
</dbReference>
<dbReference type="Pfam" id="PF00172">
    <property type="entry name" value="Zn_clus"/>
    <property type="match status" value="1"/>
</dbReference>
<dbReference type="EMBL" id="JPDN02000048">
    <property type="protein sequence ID" value="PON21558.1"/>
    <property type="molecule type" value="Genomic_DNA"/>
</dbReference>
<dbReference type="CDD" id="cd00067">
    <property type="entry name" value="GAL4"/>
    <property type="match status" value="1"/>
</dbReference>
<evidence type="ECO:0000256" key="1">
    <source>
        <dbReference type="ARBA" id="ARBA00004123"/>
    </source>
</evidence>
<protein>
    <recommendedName>
        <fullName evidence="3">Zn(2)-C6 fungal-type domain-containing protein</fullName>
    </recommendedName>
</protein>
<dbReference type="InterPro" id="IPR021858">
    <property type="entry name" value="Fun_TF"/>
</dbReference>
<dbReference type="SUPFAM" id="SSF57701">
    <property type="entry name" value="Zn2/Cys6 DNA-binding domain"/>
    <property type="match status" value="1"/>
</dbReference>
<keyword evidence="5" id="KW-1185">Reference proteome</keyword>
<dbReference type="SMART" id="SM00066">
    <property type="entry name" value="GAL4"/>
    <property type="match status" value="1"/>
</dbReference>